<dbReference type="PIRSF" id="PIRSF016821">
    <property type="entry name" value="HSP15"/>
    <property type="match status" value="1"/>
</dbReference>
<evidence type="ECO:0000256" key="2">
    <source>
        <dbReference type="ARBA" id="ARBA00022884"/>
    </source>
</evidence>
<organism evidence="6">
    <name type="scientific">hydrothermal vent metagenome</name>
    <dbReference type="NCBI Taxonomy" id="652676"/>
    <lineage>
        <taxon>unclassified sequences</taxon>
        <taxon>metagenomes</taxon>
        <taxon>ecological metagenomes</taxon>
    </lineage>
</organism>
<sequence length="133" mass="14920">MSVNANTTDKKVRLDKWLWAARFFKTRGLASEAIKGGKIELNGSRAKPSRELKVGDALQIRQGFDEKTVIVRDLSDRRGPAPVAQQLYEETSESIAQREKAAAQRRLANAHREPGQGRPTKRARRLIHGFTGK</sequence>
<dbReference type="SMART" id="SM00363">
    <property type="entry name" value="S4"/>
    <property type="match status" value="1"/>
</dbReference>
<dbReference type="EMBL" id="UOFU01000353">
    <property type="protein sequence ID" value="VAX03883.1"/>
    <property type="molecule type" value="Genomic_DNA"/>
</dbReference>
<keyword evidence="3" id="KW-0238">DNA-binding</keyword>
<evidence type="ECO:0000256" key="3">
    <source>
        <dbReference type="ARBA" id="ARBA00023125"/>
    </source>
</evidence>
<dbReference type="SUPFAM" id="SSF55174">
    <property type="entry name" value="Alpha-L RNA-binding motif"/>
    <property type="match status" value="1"/>
</dbReference>
<dbReference type="InterPro" id="IPR025708">
    <property type="entry name" value="HSP15"/>
</dbReference>
<dbReference type="Pfam" id="PF01479">
    <property type="entry name" value="S4"/>
    <property type="match status" value="1"/>
</dbReference>
<evidence type="ECO:0000256" key="1">
    <source>
        <dbReference type="ARBA" id="ARBA00008396"/>
    </source>
</evidence>
<evidence type="ECO:0000259" key="5">
    <source>
        <dbReference type="SMART" id="SM00363"/>
    </source>
</evidence>
<dbReference type="GO" id="GO:0003677">
    <property type="term" value="F:DNA binding"/>
    <property type="evidence" value="ECO:0007669"/>
    <property type="project" value="UniProtKB-KW"/>
</dbReference>
<dbReference type="Gene3D" id="3.10.290.10">
    <property type="entry name" value="RNA-binding S4 domain"/>
    <property type="match status" value="1"/>
</dbReference>
<dbReference type="GO" id="GO:0043023">
    <property type="term" value="F:ribosomal large subunit binding"/>
    <property type="evidence" value="ECO:0007669"/>
    <property type="project" value="InterPro"/>
</dbReference>
<dbReference type="GO" id="GO:0034605">
    <property type="term" value="P:cellular response to heat"/>
    <property type="evidence" value="ECO:0007669"/>
    <property type="project" value="InterPro"/>
</dbReference>
<dbReference type="InterPro" id="IPR036986">
    <property type="entry name" value="S4_RNA-bd_sf"/>
</dbReference>
<evidence type="ECO:0000256" key="4">
    <source>
        <dbReference type="SAM" id="MobiDB-lite"/>
    </source>
</evidence>
<accession>A0A3B1AW17</accession>
<dbReference type="PROSITE" id="PS50889">
    <property type="entry name" value="S4"/>
    <property type="match status" value="1"/>
</dbReference>
<reference evidence="6" key="1">
    <citation type="submission" date="2018-06" db="EMBL/GenBank/DDBJ databases">
        <authorList>
            <person name="Zhirakovskaya E."/>
        </authorList>
    </citation>
    <scope>NUCLEOTIDE SEQUENCE</scope>
</reference>
<dbReference type="GO" id="GO:0003727">
    <property type="term" value="F:single-stranded RNA binding"/>
    <property type="evidence" value="ECO:0007669"/>
    <property type="project" value="InterPro"/>
</dbReference>
<protein>
    <submittedName>
        <fullName evidence="6">Ribosome-associated heat shock protein implicated in the recycling of the 50S subunit (S4 paralog)</fullName>
    </submittedName>
</protein>
<dbReference type="CDD" id="cd00165">
    <property type="entry name" value="S4"/>
    <property type="match status" value="1"/>
</dbReference>
<keyword evidence="2" id="KW-0694">RNA-binding</keyword>
<keyword evidence="6" id="KW-0346">Stress response</keyword>
<evidence type="ECO:0000313" key="6">
    <source>
        <dbReference type="EMBL" id="VAX03883.1"/>
    </source>
</evidence>
<gene>
    <name evidence="6" type="ORF">MNBD_GAMMA20-2320</name>
</gene>
<feature type="region of interest" description="Disordered" evidence="4">
    <location>
        <begin position="89"/>
        <end position="133"/>
    </location>
</feature>
<proteinExistence type="inferred from homology"/>
<dbReference type="AlphaFoldDB" id="A0A3B1AW17"/>
<dbReference type="InterPro" id="IPR002942">
    <property type="entry name" value="S4_RNA-bd"/>
</dbReference>
<comment type="similarity">
    <text evidence="1">Belongs to the HSP15 family.</text>
</comment>
<name>A0A3B1AW17_9ZZZZ</name>
<feature type="domain" description="RNA-binding S4" evidence="5">
    <location>
        <begin position="12"/>
        <end position="75"/>
    </location>
</feature>